<keyword evidence="3" id="KW-0274">FAD</keyword>
<comment type="caution">
    <text evidence="6">The sequence shown here is derived from an EMBL/GenBank/DDBJ whole genome shotgun (WGS) entry which is preliminary data.</text>
</comment>
<dbReference type="SUPFAM" id="SSF51905">
    <property type="entry name" value="FAD/NAD(P)-binding domain"/>
    <property type="match status" value="1"/>
</dbReference>
<dbReference type="Gene3D" id="3.50.50.60">
    <property type="entry name" value="FAD/NAD(P)-binding domain"/>
    <property type="match status" value="1"/>
</dbReference>
<dbReference type="InterPro" id="IPR055178">
    <property type="entry name" value="RsdA/BaiN/AoA(So)-like_dom"/>
</dbReference>
<dbReference type="PANTHER" id="PTHR42887:SF2">
    <property type="entry name" value="OS12G0638800 PROTEIN"/>
    <property type="match status" value="1"/>
</dbReference>
<dbReference type="Gene3D" id="1.10.8.260">
    <property type="entry name" value="HI0933 insert domain-like"/>
    <property type="match status" value="1"/>
</dbReference>
<dbReference type="OrthoDB" id="9773233at2"/>
<organism evidence="6 7">
    <name type="scientific">Leptospira ryugenii</name>
    <dbReference type="NCBI Taxonomy" id="1917863"/>
    <lineage>
        <taxon>Bacteria</taxon>
        <taxon>Pseudomonadati</taxon>
        <taxon>Spirochaetota</taxon>
        <taxon>Spirochaetia</taxon>
        <taxon>Leptospirales</taxon>
        <taxon>Leptospiraceae</taxon>
        <taxon>Leptospira</taxon>
    </lineage>
</organism>
<dbReference type="InterPro" id="IPR004792">
    <property type="entry name" value="BaiN-like"/>
</dbReference>
<feature type="domain" description="RsdA/BaiN/AoA(So)-like Rossmann fold-like" evidence="4">
    <location>
        <begin position="5"/>
        <end position="404"/>
    </location>
</feature>
<dbReference type="PANTHER" id="PTHR42887">
    <property type="entry name" value="OS12G0638800 PROTEIN"/>
    <property type="match status" value="1"/>
</dbReference>
<feature type="domain" description="RsdA/BaiN/AoA(So)-like insert" evidence="5">
    <location>
        <begin position="191"/>
        <end position="351"/>
    </location>
</feature>
<dbReference type="Gene3D" id="2.40.30.10">
    <property type="entry name" value="Translation factors"/>
    <property type="match status" value="1"/>
</dbReference>
<dbReference type="InterPro" id="IPR036188">
    <property type="entry name" value="FAD/NAD-bd_sf"/>
</dbReference>
<keyword evidence="7" id="KW-1185">Reference proteome</keyword>
<comment type="cofactor">
    <cofactor evidence="1">
        <name>FAD</name>
        <dbReference type="ChEBI" id="CHEBI:57692"/>
    </cofactor>
</comment>
<sequence>MVPKKIAIIGGGASGCFASIQIAEFLNRPTAIHIFEKSKEPLAKLRVSGGGRCNVTHHLFDPEAFSKKYPRGERELKWAFRHFQSKDTVNWFKEHGVLLKTEDDGRMFPVTDQSSTIIDCFLTEIQKKKIHLHLESPVSAIFPKQDQSSGFILKLESSDMEFDIVLVCSGSNRKVWNWMEALGHKIILPTPSLFTLGIDPFPLSELAGLSVPNASIRIYPKGKAQTGALLITHWGLSGPCALRLSAWEAKTFFECDYKTELEVNWLGDKSILEIETTLQNWKSEFARSKIQNQKFSEIPTRLWSYLLETSGISSEQKYADLSQTQTKQLTFQICKSHFKMTTKGVFKEEFVTAGGISRKEINFETMESRVVPNLFFAGEVIDVDGITGGFNFQNAWTTANIAAKEIAKRIT</sequence>
<dbReference type="Pfam" id="PF03486">
    <property type="entry name" value="HI0933_like"/>
    <property type="match status" value="1"/>
</dbReference>
<evidence type="ECO:0000259" key="4">
    <source>
        <dbReference type="Pfam" id="PF03486"/>
    </source>
</evidence>
<name>A0A2P2E143_9LEPT</name>
<keyword evidence="2" id="KW-0285">Flavoprotein</keyword>
<evidence type="ECO:0000256" key="2">
    <source>
        <dbReference type="ARBA" id="ARBA00022630"/>
    </source>
</evidence>
<dbReference type="Pfam" id="PF22780">
    <property type="entry name" value="HI0933_like_1st"/>
    <property type="match status" value="1"/>
</dbReference>
<evidence type="ECO:0000256" key="3">
    <source>
        <dbReference type="ARBA" id="ARBA00022827"/>
    </source>
</evidence>
<dbReference type="SUPFAM" id="SSF160996">
    <property type="entry name" value="HI0933 insert domain-like"/>
    <property type="match status" value="1"/>
</dbReference>
<reference evidence="6 7" key="1">
    <citation type="submission" date="2018-02" db="EMBL/GenBank/DDBJ databases">
        <title>Novel Leptospira species isolated from soil and water in Japan.</title>
        <authorList>
            <person name="Nakao R."/>
            <person name="Masuzawa T."/>
        </authorList>
    </citation>
    <scope>NUCLEOTIDE SEQUENCE [LARGE SCALE GENOMIC DNA]</scope>
    <source>
        <strain evidence="6 7">YH101</strain>
    </source>
</reference>
<proteinExistence type="predicted"/>
<dbReference type="AlphaFoldDB" id="A0A2P2E143"/>
<dbReference type="InterPro" id="IPR023166">
    <property type="entry name" value="BaiN-like_dom_sf"/>
</dbReference>
<evidence type="ECO:0000313" key="6">
    <source>
        <dbReference type="EMBL" id="GBF50594.1"/>
    </source>
</evidence>
<dbReference type="Proteomes" id="UP000245133">
    <property type="component" value="Unassembled WGS sequence"/>
</dbReference>
<evidence type="ECO:0000259" key="5">
    <source>
        <dbReference type="Pfam" id="PF22780"/>
    </source>
</evidence>
<dbReference type="InterPro" id="IPR057661">
    <property type="entry name" value="RsdA/BaiN/AoA(So)_Rossmann"/>
</dbReference>
<gene>
    <name evidence="6" type="ORF">LPTSP4_21200</name>
</gene>
<accession>A0A2P2E143</accession>
<evidence type="ECO:0000256" key="1">
    <source>
        <dbReference type="ARBA" id="ARBA00001974"/>
    </source>
</evidence>
<protein>
    <submittedName>
        <fullName evidence="6">Flavoprotein family protein</fullName>
    </submittedName>
</protein>
<dbReference type="NCBIfam" id="TIGR00275">
    <property type="entry name" value="aminoacetone oxidase family FAD-binding enzyme"/>
    <property type="match status" value="1"/>
</dbReference>
<dbReference type="RefSeq" id="WP_108976505.1">
    <property type="nucleotide sequence ID" value="NZ_BFBB01000005.1"/>
</dbReference>
<dbReference type="EMBL" id="BFBB01000005">
    <property type="protein sequence ID" value="GBF50594.1"/>
    <property type="molecule type" value="Genomic_DNA"/>
</dbReference>
<dbReference type="PROSITE" id="PS51257">
    <property type="entry name" value="PROKAR_LIPOPROTEIN"/>
    <property type="match status" value="1"/>
</dbReference>
<evidence type="ECO:0000313" key="7">
    <source>
        <dbReference type="Proteomes" id="UP000245133"/>
    </source>
</evidence>